<comment type="caution">
    <text evidence="1">The sequence shown here is derived from an EMBL/GenBank/DDBJ whole genome shotgun (WGS) entry which is preliminary data.</text>
</comment>
<proteinExistence type="predicted"/>
<organism evidence="1 2">
    <name type="scientific">Roseateles saccharophilus</name>
    <name type="common">Pseudomonas saccharophila</name>
    <dbReference type="NCBI Taxonomy" id="304"/>
    <lineage>
        <taxon>Bacteria</taxon>
        <taxon>Pseudomonadati</taxon>
        <taxon>Pseudomonadota</taxon>
        <taxon>Betaproteobacteria</taxon>
        <taxon>Burkholderiales</taxon>
        <taxon>Sphaerotilaceae</taxon>
        <taxon>Roseateles</taxon>
    </lineage>
</organism>
<keyword evidence="2" id="KW-1185">Reference proteome</keyword>
<evidence type="ECO:0000313" key="1">
    <source>
        <dbReference type="EMBL" id="MDR7270110.1"/>
    </source>
</evidence>
<dbReference type="RefSeq" id="WP_310265671.1">
    <property type="nucleotide sequence ID" value="NZ_JAVDXU010000002.1"/>
</dbReference>
<evidence type="ECO:0000313" key="2">
    <source>
        <dbReference type="Proteomes" id="UP001180453"/>
    </source>
</evidence>
<name>A0ABU1YPI0_ROSSA</name>
<gene>
    <name evidence="1" type="ORF">J2X20_002768</name>
</gene>
<dbReference type="Proteomes" id="UP001180453">
    <property type="component" value="Unassembled WGS sequence"/>
</dbReference>
<reference evidence="1 2" key="1">
    <citation type="submission" date="2023-07" db="EMBL/GenBank/DDBJ databases">
        <title>Sorghum-associated microbial communities from plants grown in Nebraska, USA.</title>
        <authorList>
            <person name="Schachtman D."/>
        </authorList>
    </citation>
    <scope>NUCLEOTIDE SEQUENCE [LARGE SCALE GENOMIC DNA]</scope>
    <source>
        <strain evidence="1 2">BE314</strain>
    </source>
</reference>
<protein>
    <submittedName>
        <fullName evidence="1">Uncharacterized protein</fullName>
    </submittedName>
</protein>
<sequence length="186" mass="20848">MNEPVRGAQAGILKFKPSLCGYCNNARTQPHDKAWQRLSEYLRDHEPPLKGGRRIPFERVFTGPVAQSMLDVHLYFTKLLGCYAFEYGVPLPIWEFGLCIKNGIAHPHMRLIFVPITSNSTRYQIQVGHINAAQVGNRAVSASWFYIVGNIGVAVSYCEPGRARLTRDPGWHPDDVGTLVRLAKVS</sequence>
<dbReference type="EMBL" id="JAVDXU010000002">
    <property type="protein sequence ID" value="MDR7270110.1"/>
    <property type="molecule type" value="Genomic_DNA"/>
</dbReference>
<accession>A0ABU1YPI0</accession>